<reference key="1">
    <citation type="submission" date="2017-08" db="EMBL/GenBank/DDBJ databases">
        <title>A dynamic microbial community with high functional redundancy inhabits the cold, oxic subseafloor aquifer.</title>
        <authorList>
            <person name="Tully B.J."/>
            <person name="Wheat C.G."/>
            <person name="Glazer B.T."/>
            <person name="Huber J.A."/>
        </authorList>
    </citation>
    <scope>NUCLEOTIDE SEQUENCE [LARGE SCALE GENOMIC DNA]</scope>
</reference>
<sequence length="180" mass="19950">MTAERLRELYGNPSAAVEAKVIDYLDHNCREFIANSPFFILATSDGTRLDASPKGDPKGFVKVEDDRHLIVPDRAGNNRIDGLLNLIKHPQVGMVFLIPTVNETLRINGVASIIDDPKICARHALKGRVPLTVTRIQVEEVFIHCGVAPHKGGIWKPKTWPTKRPVASLNEIFKAHSGME</sequence>
<accession>A0A2A4ZA73</accession>
<evidence type="ECO:0000259" key="1">
    <source>
        <dbReference type="Pfam" id="PF01243"/>
    </source>
</evidence>
<keyword evidence="2" id="KW-0378">Hydrolase</keyword>
<dbReference type="AlphaFoldDB" id="A0A2A4ZA73"/>
<organism evidence="2">
    <name type="scientific">OCS116 cluster bacterium</name>
    <dbReference type="NCBI Taxonomy" id="2030921"/>
    <lineage>
        <taxon>Bacteria</taxon>
        <taxon>Pseudomonadati</taxon>
        <taxon>Pseudomonadota</taxon>
        <taxon>Alphaproteobacteria</taxon>
        <taxon>OCS116 cluster</taxon>
    </lineage>
</organism>
<name>A0A2A4ZA73_9PROT</name>
<reference evidence="2" key="2">
    <citation type="journal article" date="2018" name="ISME J.">
        <title>A dynamic microbial community with high functional redundancy inhabits the cold, oxic subseafloor aquifer.</title>
        <authorList>
            <person name="Tully B.J."/>
            <person name="Wheat C.G."/>
            <person name="Glazer B.T."/>
            <person name="Huber J.A."/>
        </authorList>
    </citation>
    <scope>NUCLEOTIDE SEQUENCE</scope>
    <source>
        <strain evidence="2">NORP83</strain>
    </source>
</reference>
<dbReference type="Gene3D" id="2.30.110.10">
    <property type="entry name" value="Electron Transport, Fmn-binding Protein, Chain A"/>
    <property type="match status" value="1"/>
</dbReference>
<comment type="caution">
    <text evidence="2">The sequence shown here is derived from an EMBL/GenBank/DDBJ whole genome shotgun (WGS) entry which is preliminary data.</text>
</comment>
<dbReference type="Pfam" id="PF01243">
    <property type="entry name" value="PNPOx_N"/>
    <property type="match status" value="1"/>
</dbReference>
<dbReference type="InterPro" id="IPR011576">
    <property type="entry name" value="Pyridox_Oxase_N"/>
</dbReference>
<feature type="domain" description="Pyridoxamine 5'-phosphate oxidase N-terminal" evidence="1">
    <location>
        <begin position="25"/>
        <end position="145"/>
    </location>
</feature>
<dbReference type="NCBIfam" id="TIGR04025">
    <property type="entry name" value="PPOX_FMN_DR2398"/>
    <property type="match status" value="1"/>
</dbReference>
<dbReference type="EMBL" id="NVUS01000001">
    <property type="protein sequence ID" value="PCJ03922.1"/>
    <property type="molecule type" value="Genomic_DNA"/>
</dbReference>
<evidence type="ECO:0000313" key="2">
    <source>
        <dbReference type="EMBL" id="PCJ03922.1"/>
    </source>
</evidence>
<dbReference type="InterPro" id="IPR024029">
    <property type="entry name" value="Pyridox_Oxase_FMN-dep"/>
</dbReference>
<protein>
    <submittedName>
        <fullName evidence="2">Phosphohydrolase</fullName>
    </submittedName>
</protein>
<dbReference type="PANTHER" id="PTHR42815">
    <property type="entry name" value="FAD-BINDING, PUTATIVE (AFU_ORTHOLOGUE AFUA_6G07600)-RELATED"/>
    <property type="match status" value="1"/>
</dbReference>
<proteinExistence type="predicted"/>
<dbReference type="GO" id="GO:0016787">
    <property type="term" value="F:hydrolase activity"/>
    <property type="evidence" value="ECO:0007669"/>
    <property type="project" value="UniProtKB-KW"/>
</dbReference>
<dbReference type="InterPro" id="IPR012349">
    <property type="entry name" value="Split_barrel_FMN-bd"/>
</dbReference>
<dbReference type="PANTHER" id="PTHR42815:SF2">
    <property type="entry name" value="FAD-BINDING, PUTATIVE (AFU_ORTHOLOGUE AFUA_6G07600)-RELATED"/>
    <property type="match status" value="1"/>
</dbReference>
<dbReference type="SUPFAM" id="SSF50475">
    <property type="entry name" value="FMN-binding split barrel"/>
    <property type="match status" value="1"/>
</dbReference>
<gene>
    <name evidence="2" type="ORF">COB13_00705</name>
</gene>